<dbReference type="Proteomes" id="UP000255518">
    <property type="component" value="Unassembled WGS sequence"/>
</dbReference>
<evidence type="ECO:0000313" key="3">
    <source>
        <dbReference type="Proteomes" id="UP000255518"/>
    </source>
</evidence>
<name>A0A377VDA6_KLEPN</name>
<dbReference type="GO" id="GO:0005829">
    <property type="term" value="C:cytosol"/>
    <property type="evidence" value="ECO:0007669"/>
    <property type="project" value="TreeGrafter"/>
</dbReference>
<keyword evidence="2" id="KW-0560">Oxidoreductase</keyword>
<dbReference type="EMBL" id="UGKT01000001">
    <property type="protein sequence ID" value="STT06351.1"/>
    <property type="molecule type" value="Genomic_DNA"/>
</dbReference>
<dbReference type="Gene3D" id="3.40.640.10">
    <property type="entry name" value="Type I PLP-dependent aspartate aminotransferase-like (Major domain)"/>
    <property type="match status" value="1"/>
</dbReference>
<dbReference type="EC" id="1.4.4.2" evidence="2"/>
<dbReference type="GO" id="GO:0004375">
    <property type="term" value="F:glycine dehydrogenase (decarboxylating) activity"/>
    <property type="evidence" value="ECO:0007669"/>
    <property type="project" value="UniProtKB-EC"/>
</dbReference>
<organism evidence="2 3">
    <name type="scientific">Klebsiella pneumoniae</name>
    <dbReference type="NCBI Taxonomy" id="573"/>
    <lineage>
        <taxon>Bacteria</taxon>
        <taxon>Pseudomonadati</taxon>
        <taxon>Pseudomonadota</taxon>
        <taxon>Gammaproteobacteria</taxon>
        <taxon>Enterobacterales</taxon>
        <taxon>Enterobacteriaceae</taxon>
        <taxon>Klebsiella/Raoultella group</taxon>
        <taxon>Klebsiella</taxon>
        <taxon>Klebsiella pneumoniae complex</taxon>
    </lineage>
</organism>
<dbReference type="AlphaFoldDB" id="A0A377VDA6"/>
<reference evidence="2 3" key="1">
    <citation type="submission" date="2018-06" db="EMBL/GenBank/DDBJ databases">
        <authorList>
            <consortium name="Pathogen Informatics"/>
            <person name="Doyle S."/>
        </authorList>
    </citation>
    <scope>NUCLEOTIDE SEQUENCE [LARGE SCALE GENOMIC DNA]</scope>
    <source>
        <strain evidence="2 3">NCTC13443</strain>
    </source>
</reference>
<dbReference type="InterPro" id="IPR015424">
    <property type="entry name" value="PyrdxlP-dep_Trfase"/>
</dbReference>
<dbReference type="PANTHER" id="PTHR11773:SF13">
    <property type="entry name" value="GLYCINE DEHYDROGENASE (DECARBOXYLATING)"/>
    <property type="match status" value="1"/>
</dbReference>
<dbReference type="GO" id="GO:0030170">
    <property type="term" value="F:pyridoxal phosphate binding"/>
    <property type="evidence" value="ECO:0007669"/>
    <property type="project" value="TreeGrafter"/>
</dbReference>
<gene>
    <name evidence="2" type="primary">gcvP_3</name>
    <name evidence="2" type="ORF">NCTC13443_06298</name>
</gene>
<dbReference type="GO" id="GO:0005960">
    <property type="term" value="C:glycine cleavage complex"/>
    <property type="evidence" value="ECO:0007669"/>
    <property type="project" value="TreeGrafter"/>
</dbReference>
<evidence type="ECO:0000256" key="1">
    <source>
        <dbReference type="ARBA" id="ARBA00003788"/>
    </source>
</evidence>
<comment type="function">
    <text evidence="1">The glycine cleavage system catalyzes the degradation of glycine. The P protein binds the alpha-amino group of glycine through its pyridoxal phosphate cofactor; CO(2) is released and the remaining methylamine moiety is then transferred to the lipoamide cofactor of the H protein.</text>
</comment>
<protein>
    <submittedName>
        <fullName evidence="2">Glycine dehydrogenase</fullName>
        <ecNumber evidence="2">1.4.4.2</ecNumber>
    </submittedName>
</protein>
<dbReference type="PANTHER" id="PTHR11773">
    <property type="entry name" value="GLYCINE DEHYDROGENASE, DECARBOXYLATING"/>
    <property type="match status" value="1"/>
</dbReference>
<proteinExistence type="predicted"/>
<dbReference type="InterPro" id="IPR015421">
    <property type="entry name" value="PyrdxlP-dep_Trfase_major"/>
</dbReference>
<dbReference type="GO" id="GO:0019464">
    <property type="term" value="P:glycine decarboxylation via glycine cleavage system"/>
    <property type="evidence" value="ECO:0007669"/>
    <property type="project" value="TreeGrafter"/>
</dbReference>
<dbReference type="GO" id="GO:0016594">
    <property type="term" value="F:glycine binding"/>
    <property type="evidence" value="ECO:0007669"/>
    <property type="project" value="TreeGrafter"/>
</dbReference>
<sequence length="219" mass="24396">MRYMHALERKDLALNQAMNPAGSCTMKLNAAAEMIPNHLAGIRELHPFCPVEQAEGYQQMIAQLSDWLVKLTGYDAVCMQPNSGAQGEYAGLLAIRHYHESRNEGHRDICLIPSSAHGTNPASAQMAGMQVVVVACDKNGNIDLADLREKAEQAGANLSCIMVTYPSTHGVYEEDHSRSVRDRAPVWRPGLSRRRQHERPGRDHLSGLYRRRRFAPQPA</sequence>
<dbReference type="InterPro" id="IPR020581">
    <property type="entry name" value="GDC_P"/>
</dbReference>
<accession>A0A377VDA6</accession>
<dbReference type="SUPFAM" id="SSF53383">
    <property type="entry name" value="PLP-dependent transferases"/>
    <property type="match status" value="1"/>
</dbReference>
<evidence type="ECO:0000313" key="2">
    <source>
        <dbReference type="EMBL" id="STT06351.1"/>
    </source>
</evidence>